<dbReference type="Proteomes" id="UP000199645">
    <property type="component" value="Unassembled WGS sequence"/>
</dbReference>
<protein>
    <submittedName>
        <fullName evidence="2">Uncharacterized protein</fullName>
    </submittedName>
</protein>
<feature type="chain" id="PRO_5038500283" evidence="1">
    <location>
        <begin position="25"/>
        <end position="152"/>
    </location>
</feature>
<evidence type="ECO:0000256" key="1">
    <source>
        <dbReference type="SAM" id="SignalP"/>
    </source>
</evidence>
<evidence type="ECO:0000313" key="2">
    <source>
        <dbReference type="EMBL" id="SFF39159.1"/>
    </source>
</evidence>
<evidence type="ECO:0000313" key="3">
    <source>
        <dbReference type="Proteomes" id="UP000199645"/>
    </source>
</evidence>
<dbReference type="EMBL" id="FONV01000009">
    <property type="protein sequence ID" value="SFF39159.1"/>
    <property type="molecule type" value="Genomic_DNA"/>
</dbReference>
<reference evidence="2 3" key="1">
    <citation type="submission" date="2016-10" db="EMBL/GenBank/DDBJ databases">
        <authorList>
            <person name="de Groot N.N."/>
        </authorList>
    </citation>
    <scope>NUCLEOTIDE SEQUENCE [LARGE SCALE GENOMIC DNA]</scope>
    <source>
        <strain evidence="2 3">DSM 43019</strain>
    </source>
</reference>
<gene>
    <name evidence="2" type="ORF">SAMN05421541_109485</name>
</gene>
<feature type="signal peptide" evidence="1">
    <location>
        <begin position="1"/>
        <end position="24"/>
    </location>
</feature>
<dbReference type="OrthoDB" id="3538827at2"/>
<organism evidence="2 3">
    <name type="scientific">Actinoplanes philippinensis</name>
    <dbReference type="NCBI Taxonomy" id="35752"/>
    <lineage>
        <taxon>Bacteria</taxon>
        <taxon>Bacillati</taxon>
        <taxon>Actinomycetota</taxon>
        <taxon>Actinomycetes</taxon>
        <taxon>Micromonosporales</taxon>
        <taxon>Micromonosporaceae</taxon>
        <taxon>Actinoplanes</taxon>
    </lineage>
</organism>
<dbReference type="AlphaFoldDB" id="A0A1I2I9Z3"/>
<accession>A0A1I2I9Z3</accession>
<keyword evidence="3" id="KW-1185">Reference proteome</keyword>
<name>A0A1I2I9Z3_9ACTN</name>
<dbReference type="RefSeq" id="WP_093618366.1">
    <property type="nucleotide sequence ID" value="NZ_BOMT01000052.1"/>
</dbReference>
<sequence>MNLRKKIVASVATAVLVTAGGTLAGATPAEAAHRCGDEFIGIPFDQDANTTLREVVVWPGVAIRLKIKQFQPGVERVFARIQGQTRQGDQVWLDWSYTGGNGWAQCGPFTVSTDHRPNTSGAALRRPNGNTLTFRACMTTQDAGLVCTDWWT</sequence>
<proteinExistence type="predicted"/>
<keyword evidence="1" id="KW-0732">Signal</keyword>